<evidence type="ECO:0000259" key="1">
    <source>
        <dbReference type="PROSITE" id="PS51819"/>
    </source>
</evidence>
<dbReference type="Pfam" id="PF00903">
    <property type="entry name" value="Glyoxalase"/>
    <property type="match status" value="1"/>
</dbReference>
<dbReference type="InterPro" id="IPR004360">
    <property type="entry name" value="Glyas_Fos-R_dOase_dom"/>
</dbReference>
<organism evidence="2 3">
    <name type="scientific">Bacillus velezensis</name>
    <dbReference type="NCBI Taxonomy" id="492670"/>
    <lineage>
        <taxon>Bacteria</taxon>
        <taxon>Bacillati</taxon>
        <taxon>Bacillota</taxon>
        <taxon>Bacilli</taxon>
        <taxon>Bacillales</taxon>
        <taxon>Bacillaceae</taxon>
        <taxon>Bacillus</taxon>
        <taxon>Bacillus amyloliquefaciens group</taxon>
    </lineage>
</organism>
<feature type="domain" description="VOC" evidence="1">
    <location>
        <begin position="5"/>
        <end position="121"/>
    </location>
</feature>
<dbReference type="AlphaFoldDB" id="A0A7W4LWD2"/>
<dbReference type="InterPro" id="IPR037523">
    <property type="entry name" value="VOC_core"/>
</dbReference>
<dbReference type="EMBL" id="CP063687">
    <property type="protein sequence ID" value="QOY25994.1"/>
    <property type="molecule type" value="Genomic_DNA"/>
</dbReference>
<sequence>MMIKKIATVAVYTDDQQKAKTFWTEKAGFETVAEHPMGPGAFWLEVAPKGAATHLVIYPKSMMKGAEHMKASIVFECEDVFAAYEQMKKNGITFLDEPKQMEWGSFVQFKDEDGHVFLLKS</sequence>
<protein>
    <recommendedName>
        <fullName evidence="1">VOC domain-containing protein</fullName>
    </recommendedName>
</protein>
<dbReference type="KEGG" id="bmp:NG74_00726"/>
<dbReference type="InterPro" id="IPR029068">
    <property type="entry name" value="Glyas_Bleomycin-R_OHBP_Dase"/>
</dbReference>
<evidence type="ECO:0000313" key="2">
    <source>
        <dbReference type="EMBL" id="QOY25994.1"/>
    </source>
</evidence>
<gene>
    <name evidence="2" type="ORF">BACVE_000943</name>
</gene>
<dbReference type="SUPFAM" id="SSF54593">
    <property type="entry name" value="Glyoxalase/Bleomycin resistance protein/Dihydroxybiphenyl dioxygenase"/>
    <property type="match status" value="1"/>
</dbReference>
<dbReference type="PROSITE" id="PS51819">
    <property type="entry name" value="VOC"/>
    <property type="match status" value="1"/>
</dbReference>
<evidence type="ECO:0000313" key="3">
    <source>
        <dbReference type="Proteomes" id="UP000587477"/>
    </source>
</evidence>
<dbReference type="Proteomes" id="UP000587477">
    <property type="component" value="Chromosome"/>
</dbReference>
<proteinExistence type="predicted"/>
<accession>A0A7W4LWD2</accession>
<reference evidence="3" key="1">
    <citation type="submission" date="2020-10" db="EMBL/GenBank/DDBJ databases">
        <title>Complete genome sequence of Bacillus velezensis NST6.</title>
        <authorList>
            <person name="Choi J."/>
        </authorList>
    </citation>
    <scope>NUCLEOTIDE SEQUENCE [LARGE SCALE GENOMIC DNA]</scope>
    <source>
        <strain evidence="3">NST6</strain>
    </source>
</reference>
<dbReference type="PANTHER" id="PTHR36437">
    <property type="entry name" value="GLYOXALASE/BLEOMYCIN RESISTANCE PROTEIN/DIOXYGENASE"/>
    <property type="match status" value="1"/>
</dbReference>
<dbReference type="PANTHER" id="PTHR36437:SF2">
    <property type="entry name" value="GLYOXALASE_BLEOMYCIN RESISTANCE PROTEIN_DIOXYGENASE"/>
    <property type="match status" value="1"/>
</dbReference>
<dbReference type="Gene3D" id="3.10.180.10">
    <property type="entry name" value="2,3-Dihydroxybiphenyl 1,2-Dioxygenase, domain 1"/>
    <property type="match status" value="1"/>
</dbReference>
<name>A0A7W4LWD2_BACVE</name>